<dbReference type="Proteomes" id="UP000288805">
    <property type="component" value="Unassembled WGS sequence"/>
</dbReference>
<keyword evidence="8 11" id="KW-0503">Monooxygenase</keyword>
<dbReference type="PROSITE" id="PS00086">
    <property type="entry name" value="CYTOCHROME_P450"/>
    <property type="match status" value="1"/>
</dbReference>
<evidence type="ECO:0000256" key="8">
    <source>
        <dbReference type="ARBA" id="ARBA00023033"/>
    </source>
</evidence>
<dbReference type="PANTHER" id="PTHR47943">
    <property type="entry name" value="CYTOCHROME P450 93A3-LIKE"/>
    <property type="match status" value="1"/>
</dbReference>
<evidence type="ECO:0000256" key="11">
    <source>
        <dbReference type="RuleBase" id="RU000461"/>
    </source>
</evidence>
<evidence type="ECO:0000313" key="15">
    <source>
        <dbReference type="Proteomes" id="UP000288805"/>
    </source>
</evidence>
<evidence type="ECO:0000256" key="7">
    <source>
        <dbReference type="ARBA" id="ARBA00023004"/>
    </source>
</evidence>
<evidence type="ECO:0000256" key="3">
    <source>
        <dbReference type="ARBA" id="ARBA00010617"/>
    </source>
</evidence>
<evidence type="ECO:0000256" key="12">
    <source>
        <dbReference type="SAM" id="Coils"/>
    </source>
</evidence>
<dbReference type="CDD" id="cd20655">
    <property type="entry name" value="CYP93"/>
    <property type="match status" value="1"/>
</dbReference>
<feature type="transmembrane region" description="Helical" evidence="13">
    <location>
        <begin position="6"/>
        <end position="25"/>
    </location>
</feature>
<evidence type="ECO:0000256" key="10">
    <source>
        <dbReference type="PIRSR" id="PIRSR602401-1"/>
    </source>
</evidence>
<keyword evidence="13" id="KW-1133">Transmembrane helix</keyword>
<evidence type="ECO:0000256" key="9">
    <source>
        <dbReference type="ARBA" id="ARBA00023136"/>
    </source>
</evidence>
<evidence type="ECO:0000256" key="5">
    <source>
        <dbReference type="ARBA" id="ARBA00022723"/>
    </source>
</evidence>
<comment type="cofactor">
    <cofactor evidence="1 10">
        <name>heme</name>
        <dbReference type="ChEBI" id="CHEBI:30413"/>
    </cofactor>
</comment>
<dbReference type="GO" id="GO:0005506">
    <property type="term" value="F:iron ion binding"/>
    <property type="evidence" value="ECO:0007669"/>
    <property type="project" value="InterPro"/>
</dbReference>
<comment type="subcellular location">
    <subcellularLocation>
        <location evidence="2">Membrane</location>
    </subcellularLocation>
</comment>
<reference evidence="14 15" key="1">
    <citation type="journal article" date="2018" name="PLoS Genet.">
        <title>Population sequencing reveals clonal diversity and ancestral inbreeding in the grapevine cultivar Chardonnay.</title>
        <authorList>
            <person name="Roach M.J."/>
            <person name="Johnson D.L."/>
            <person name="Bohlmann J."/>
            <person name="van Vuuren H.J."/>
            <person name="Jones S.J."/>
            <person name="Pretorius I.S."/>
            <person name="Schmidt S.A."/>
            <person name="Borneman A.R."/>
        </authorList>
    </citation>
    <scope>NUCLEOTIDE SEQUENCE [LARGE SCALE GENOMIC DNA]</scope>
    <source>
        <strain evidence="15">cv. Chardonnay</strain>
        <tissue evidence="14">Leaf</tissue>
    </source>
</reference>
<evidence type="ECO:0000256" key="2">
    <source>
        <dbReference type="ARBA" id="ARBA00004370"/>
    </source>
</evidence>
<name>A0A438JLI1_VITVI</name>
<keyword evidence="4 10" id="KW-0349">Heme</keyword>
<keyword evidence="9 13" id="KW-0472">Membrane</keyword>
<dbReference type="PRINTS" id="PR00385">
    <property type="entry name" value="P450"/>
</dbReference>
<dbReference type="SUPFAM" id="SSF48264">
    <property type="entry name" value="Cytochrome P450"/>
    <property type="match status" value="1"/>
</dbReference>
<dbReference type="EMBL" id="QGNW01000037">
    <property type="protein sequence ID" value="RVX09792.1"/>
    <property type="molecule type" value="Genomic_DNA"/>
</dbReference>
<dbReference type="Pfam" id="PF00067">
    <property type="entry name" value="p450"/>
    <property type="match status" value="1"/>
</dbReference>
<keyword evidence="7 10" id="KW-0408">Iron</keyword>
<comment type="caution">
    <text evidence="14">The sequence shown here is derived from an EMBL/GenBank/DDBJ whole genome shotgun (WGS) entry which is preliminary data.</text>
</comment>
<comment type="similarity">
    <text evidence="3 11">Belongs to the cytochrome P450 family.</text>
</comment>
<proteinExistence type="inferred from homology"/>
<keyword evidence="12" id="KW-0175">Coiled coil</keyword>
<dbReference type="GO" id="GO:0016705">
    <property type="term" value="F:oxidoreductase activity, acting on paired donors, with incorporation or reduction of molecular oxygen"/>
    <property type="evidence" value="ECO:0007669"/>
    <property type="project" value="InterPro"/>
</dbReference>
<evidence type="ECO:0000256" key="1">
    <source>
        <dbReference type="ARBA" id="ARBA00001971"/>
    </source>
</evidence>
<dbReference type="GO" id="GO:0020037">
    <property type="term" value="F:heme binding"/>
    <property type="evidence" value="ECO:0007669"/>
    <property type="project" value="InterPro"/>
</dbReference>
<dbReference type="InterPro" id="IPR001128">
    <property type="entry name" value="Cyt_P450"/>
</dbReference>
<dbReference type="PRINTS" id="PR00463">
    <property type="entry name" value="EP450I"/>
</dbReference>
<dbReference type="AlphaFoldDB" id="A0A438JLI1"/>
<sequence length="516" mass="58806">MADVQDHVILFLIWLISFILARALFTKYRTRVRRPPGPLALPIIGHFHLLGSKPYQSLHKLSLRYGPLFQFYFGSIPSVVVSSGEMAKEFLQTHDISFANRPKLSNIDYLFYGSNDIAFASYGPYWKFMKKLSMTKLLGVQTLDKFVPVMREERHLFLQTLLGKAEAGEAVDVKKEIMRLTNNLITKMIMRHRCSDSEDDATEVKELMTEMMKLIGSFNLSDFVWFCKNLDLQGFKKRVKEARARFDAIMERVMKAREEERRKKRDMNDAGVAMNDFLDILLDIMENEKEEMRLTRENVKGIILDIFGGGTETSGTAAIWAVAELINHPNIMEKARQEIDSVVGKDRLVEESDIANLPYLQAIVKEILRLHPPGALIARESTEDCTIGGYHIPAKTQLFVNRWAIGRDPNYWENPLQFLPERFLTEDGSLKSHLDVRGQHFHLLPFGSGRRICPGVSLALQVIQTSLAAMIQCFEWRVGDGGNGNVDMEEGPNAVLVHPLICVPVARVNPFPKYTM</sequence>
<dbReference type="OrthoDB" id="507451at2759"/>
<dbReference type="GO" id="GO:0004497">
    <property type="term" value="F:monooxygenase activity"/>
    <property type="evidence" value="ECO:0007669"/>
    <property type="project" value="UniProtKB-KW"/>
</dbReference>
<evidence type="ECO:0000256" key="13">
    <source>
        <dbReference type="SAM" id="Phobius"/>
    </source>
</evidence>
<dbReference type="SMR" id="A0A438JLI1"/>
<dbReference type="InterPro" id="IPR036396">
    <property type="entry name" value="Cyt_P450_sf"/>
</dbReference>
<dbReference type="KEGG" id="vvi:100265763"/>
<gene>
    <name evidence="14" type="primary">CYP93A1_1</name>
    <name evidence="14" type="ORF">CK203_012275</name>
</gene>
<keyword evidence="6 11" id="KW-0560">Oxidoreductase</keyword>
<organism evidence="14 15">
    <name type="scientific">Vitis vinifera</name>
    <name type="common">Grape</name>
    <dbReference type="NCBI Taxonomy" id="29760"/>
    <lineage>
        <taxon>Eukaryota</taxon>
        <taxon>Viridiplantae</taxon>
        <taxon>Streptophyta</taxon>
        <taxon>Embryophyta</taxon>
        <taxon>Tracheophyta</taxon>
        <taxon>Spermatophyta</taxon>
        <taxon>Magnoliopsida</taxon>
        <taxon>eudicotyledons</taxon>
        <taxon>Gunneridae</taxon>
        <taxon>Pentapetalae</taxon>
        <taxon>rosids</taxon>
        <taxon>Vitales</taxon>
        <taxon>Vitaceae</taxon>
        <taxon>Viteae</taxon>
        <taxon>Vitis</taxon>
    </lineage>
</organism>
<accession>A0A438JLI1</accession>
<evidence type="ECO:0000313" key="14">
    <source>
        <dbReference type="EMBL" id="RVX09792.1"/>
    </source>
</evidence>
<dbReference type="FunFam" id="1.10.630.10:FF:000019">
    <property type="entry name" value="Cytochrome P450 family protein"/>
    <property type="match status" value="1"/>
</dbReference>
<protein>
    <submittedName>
        <fullName evidence="14">3,9-dihydroxypterocarpan 6A-monooxygenase</fullName>
    </submittedName>
</protein>
<evidence type="ECO:0000256" key="4">
    <source>
        <dbReference type="ARBA" id="ARBA00022617"/>
    </source>
</evidence>
<dbReference type="InterPro" id="IPR017972">
    <property type="entry name" value="Cyt_P450_CS"/>
</dbReference>
<feature type="binding site" description="axial binding residue" evidence="10">
    <location>
        <position position="453"/>
    </location>
    <ligand>
        <name>heme</name>
        <dbReference type="ChEBI" id="CHEBI:30413"/>
    </ligand>
    <ligandPart>
        <name>Fe</name>
        <dbReference type="ChEBI" id="CHEBI:18248"/>
    </ligandPart>
</feature>
<keyword evidence="5 10" id="KW-0479">Metal-binding</keyword>
<feature type="coiled-coil region" evidence="12">
    <location>
        <begin position="232"/>
        <end position="298"/>
    </location>
</feature>
<dbReference type="GO" id="GO:0016020">
    <property type="term" value="C:membrane"/>
    <property type="evidence" value="ECO:0007669"/>
    <property type="project" value="UniProtKB-SubCell"/>
</dbReference>
<keyword evidence="13" id="KW-0812">Transmembrane</keyword>
<evidence type="ECO:0000256" key="6">
    <source>
        <dbReference type="ARBA" id="ARBA00023002"/>
    </source>
</evidence>
<dbReference type="InterPro" id="IPR002401">
    <property type="entry name" value="Cyt_P450_E_grp-I"/>
</dbReference>
<dbReference type="Gene3D" id="1.10.630.10">
    <property type="entry name" value="Cytochrome P450"/>
    <property type="match status" value="1"/>
</dbReference>
<dbReference type="PANTHER" id="PTHR47943:SF8">
    <property type="entry name" value="CYTOCHROME P450"/>
    <property type="match status" value="1"/>
</dbReference>